<protein>
    <recommendedName>
        <fullName evidence="4">Alkaline shock response membrane anchor protein AmaP</fullName>
    </recommendedName>
</protein>
<keyword evidence="1" id="KW-1133">Transmembrane helix</keyword>
<dbReference type="AlphaFoldDB" id="A0A0S2LWQ5"/>
<evidence type="ECO:0008006" key="4">
    <source>
        <dbReference type="Google" id="ProtNLM"/>
    </source>
</evidence>
<proteinExistence type="predicted"/>
<reference evidence="3" key="1">
    <citation type="submission" date="2015-11" db="EMBL/GenBank/DDBJ databases">
        <authorList>
            <person name="Kumar R."/>
            <person name="Singh D."/>
            <person name="Swarnkar M.K."/>
            <person name="Singh A.K."/>
            <person name="Kumar S."/>
        </authorList>
    </citation>
    <scope>NUCLEOTIDE SEQUENCE [LARGE SCALE GENOMIC DNA]</scope>
    <source>
        <strain evidence="3">ERGS4:06</strain>
    </source>
</reference>
<evidence type="ECO:0000313" key="2">
    <source>
        <dbReference type="EMBL" id="ALO65736.1"/>
    </source>
</evidence>
<dbReference type="EMBL" id="CP013200">
    <property type="protein sequence ID" value="ALO65736.1"/>
    <property type="molecule type" value="Genomic_DNA"/>
</dbReference>
<gene>
    <name evidence="2" type="ORF">AS189_03565</name>
</gene>
<accession>A0A0S2LWQ5</accession>
<dbReference type="RefSeq" id="WP_062286365.1">
    <property type="nucleotide sequence ID" value="NZ_CP013200.1"/>
</dbReference>
<name>A0A0S2LWQ5_9MICC</name>
<evidence type="ECO:0000256" key="1">
    <source>
        <dbReference type="SAM" id="Phobius"/>
    </source>
</evidence>
<feature type="transmembrane region" description="Helical" evidence="1">
    <location>
        <begin position="67"/>
        <end position="87"/>
    </location>
</feature>
<evidence type="ECO:0000313" key="3">
    <source>
        <dbReference type="Proteomes" id="UP000059574"/>
    </source>
</evidence>
<organism evidence="2 3">
    <name type="scientific">Arthrobacter alpinus</name>
    <dbReference type="NCBI Taxonomy" id="656366"/>
    <lineage>
        <taxon>Bacteria</taxon>
        <taxon>Bacillati</taxon>
        <taxon>Actinomycetota</taxon>
        <taxon>Actinomycetes</taxon>
        <taxon>Micrococcales</taxon>
        <taxon>Micrococcaceae</taxon>
        <taxon>Arthrobacter</taxon>
    </lineage>
</organism>
<dbReference type="OrthoDB" id="5123397at2"/>
<dbReference type="Proteomes" id="UP000059574">
    <property type="component" value="Chromosome"/>
</dbReference>
<reference evidence="2 3" key="2">
    <citation type="journal article" date="2016" name="J. Biotechnol.">
        <title>Complete genome sequence of Arthrobacter alpinus ERGS4:06, a yellow pigmented bacterium tolerant to cold and radiations isolated from Sikkim Himalaya.</title>
        <authorList>
            <person name="Kumar R."/>
            <person name="Singh D."/>
            <person name="Swarnkar M.K."/>
            <person name="Singh A.K."/>
            <person name="Kumar S."/>
        </authorList>
    </citation>
    <scope>NUCLEOTIDE SEQUENCE [LARGE SCALE GENOMIC DNA]</scope>
    <source>
        <strain evidence="2 3">ERGS4:06</strain>
    </source>
</reference>
<sequence>MNGTPRALNRFLLSVIGLVLLVAGAGAGVLAVSPAAARWWQGYAQAQLDWLLDVEAHTRLLLTSQSWIWLAVAVFFLLVAIVMISWIGNQGKGRASTLLDYQGNADDDGAAGAVKLSCAVAEHALKSALMERTDLVGVTVTSYDFRRQTAIKVRVLPRQGVSPHKVAGEIADLVAALDELLGFEIPVLLSIGSGARSRFTKAERVR</sequence>
<keyword evidence="1" id="KW-0812">Transmembrane</keyword>
<keyword evidence="1" id="KW-0472">Membrane</keyword>